<dbReference type="RefSeq" id="WP_187657671.1">
    <property type="nucleotide sequence ID" value="NZ_JACSOD020000476.1"/>
</dbReference>
<dbReference type="PROSITE" id="PS51257">
    <property type="entry name" value="PROKAR_LIPOPROTEIN"/>
    <property type="match status" value="1"/>
</dbReference>
<comment type="caution">
    <text evidence="2">The sequence shown here is derived from an EMBL/GenBank/DDBJ whole genome shotgun (WGS) entry which is preliminary data.</text>
</comment>
<evidence type="ECO:0008006" key="4">
    <source>
        <dbReference type="Google" id="ProtNLM"/>
    </source>
</evidence>
<protein>
    <recommendedName>
        <fullName evidence="4">YD repeat-containing protein</fullName>
    </recommendedName>
</protein>
<reference evidence="2 3" key="1">
    <citation type="submission" date="2021-02" db="EMBL/GenBank/DDBJ databases">
        <authorList>
            <person name="Jung H.S."/>
            <person name="Chun B.H."/>
            <person name="Jeon C.O."/>
        </authorList>
    </citation>
    <scope>NUCLEOTIDE SEQUENCE [LARGE SCALE GENOMIC DNA]</scope>
    <source>
        <strain evidence="2 3">LMG 25203</strain>
    </source>
</reference>
<gene>
    <name evidence="2" type="ORF">H9X54_008545</name>
</gene>
<accession>A0ABS2CWR9</accession>
<feature type="chain" id="PRO_5046584513" description="YD repeat-containing protein" evidence="1">
    <location>
        <begin position="23"/>
        <end position="246"/>
    </location>
</feature>
<evidence type="ECO:0000313" key="3">
    <source>
        <dbReference type="Proteomes" id="UP000759529"/>
    </source>
</evidence>
<proteinExistence type="predicted"/>
<dbReference type="EMBL" id="JACSOD020000476">
    <property type="protein sequence ID" value="MBM6499344.1"/>
    <property type="molecule type" value="Genomic_DNA"/>
</dbReference>
<dbReference type="Gene3D" id="2.180.10.10">
    <property type="entry name" value="RHS repeat-associated core"/>
    <property type="match status" value="1"/>
</dbReference>
<keyword evidence="1" id="KW-0732">Signal</keyword>
<evidence type="ECO:0000256" key="1">
    <source>
        <dbReference type="SAM" id="SignalP"/>
    </source>
</evidence>
<evidence type="ECO:0000313" key="2">
    <source>
        <dbReference type="EMBL" id="MBM6499344.1"/>
    </source>
</evidence>
<keyword evidence="3" id="KW-1185">Reference proteome</keyword>
<dbReference type="Proteomes" id="UP000759529">
    <property type="component" value="Unassembled WGS sequence"/>
</dbReference>
<name>A0ABS2CWR9_9FLAO</name>
<feature type="signal peptide" evidence="1">
    <location>
        <begin position="1"/>
        <end position="22"/>
    </location>
</feature>
<organism evidence="2 3">
    <name type="scientific">Flavobacterium macrobrachii</name>
    <dbReference type="NCBI Taxonomy" id="591204"/>
    <lineage>
        <taxon>Bacteria</taxon>
        <taxon>Pseudomonadati</taxon>
        <taxon>Bacteroidota</taxon>
        <taxon>Flavobacteriia</taxon>
        <taxon>Flavobacteriales</taxon>
        <taxon>Flavobacteriaceae</taxon>
        <taxon>Flavobacterium</taxon>
    </lineage>
</organism>
<sequence length="246" mass="28129">MMKNFFYFFAFISMIFVSCSTSDDTTSQDVLVTKMIQSFEDGTFETINFNYSGNKLLGQTFDNGYSTVTYTGDLISKIEVFFNNALESRTLYTYDSNQRLTQFERYEYDDFSDYGDKIVYTYNTNGTVSFSEYSGNLDNPLTLSDTGTFTLNAVGEVVSVSTLNSGNTTYTYDDKNSPYLNVLGLNKLLFDEDPNGMIHNIVQELNSFNYNRTSTFTYNAAGFPVTEQIEEDDEIINIQYFYNTDN</sequence>